<sequence length="242" mass="27300">MSRRLKFNTLITSYPAFPENPKLYVVSCLKKYNDILSDPRWQTREVAAPSGPNIDPAEIDPVWGPEARIALGGDPREQRSADRVNLPKLGRPRTPRWRTREVAAPSGPNIDPAEIDPVWGPKARIALGGDPRAQRGADRVNLPKWGRPQTVSAKRPDRRTKHEPGVRRTCVGRDPTVEPRERGEWREAIGASLEAGRELQRPSHPTCRRTHYLPYKVVRARAGRAQRVRGRRCGLTERSRAG</sequence>
<comment type="caution">
    <text evidence="2">The sequence shown here is derived from an EMBL/GenBank/DDBJ whole genome shotgun (WGS) entry which is preliminary data.</text>
</comment>
<gene>
    <name evidence="2" type="ORF">NDU88_006793</name>
</gene>
<reference evidence="2" key="1">
    <citation type="journal article" date="2022" name="bioRxiv">
        <title>Sequencing and chromosome-scale assembly of the giantPleurodeles waltlgenome.</title>
        <authorList>
            <person name="Brown T."/>
            <person name="Elewa A."/>
            <person name="Iarovenko S."/>
            <person name="Subramanian E."/>
            <person name="Araus A.J."/>
            <person name="Petzold A."/>
            <person name="Susuki M."/>
            <person name="Suzuki K.-i.T."/>
            <person name="Hayashi T."/>
            <person name="Toyoda A."/>
            <person name="Oliveira C."/>
            <person name="Osipova E."/>
            <person name="Leigh N.D."/>
            <person name="Simon A."/>
            <person name="Yun M.H."/>
        </authorList>
    </citation>
    <scope>NUCLEOTIDE SEQUENCE</scope>
    <source>
        <strain evidence="2">20211129_DDA</strain>
        <tissue evidence="2">Liver</tissue>
    </source>
</reference>
<dbReference type="Proteomes" id="UP001066276">
    <property type="component" value="Chromosome 4_2"/>
</dbReference>
<evidence type="ECO:0000256" key="1">
    <source>
        <dbReference type="SAM" id="MobiDB-lite"/>
    </source>
</evidence>
<organism evidence="2 3">
    <name type="scientific">Pleurodeles waltl</name>
    <name type="common">Iberian ribbed newt</name>
    <dbReference type="NCBI Taxonomy" id="8319"/>
    <lineage>
        <taxon>Eukaryota</taxon>
        <taxon>Metazoa</taxon>
        <taxon>Chordata</taxon>
        <taxon>Craniata</taxon>
        <taxon>Vertebrata</taxon>
        <taxon>Euteleostomi</taxon>
        <taxon>Amphibia</taxon>
        <taxon>Batrachia</taxon>
        <taxon>Caudata</taxon>
        <taxon>Salamandroidea</taxon>
        <taxon>Salamandridae</taxon>
        <taxon>Pleurodelinae</taxon>
        <taxon>Pleurodeles</taxon>
    </lineage>
</organism>
<protein>
    <submittedName>
        <fullName evidence="2">Uncharacterized protein</fullName>
    </submittedName>
</protein>
<evidence type="ECO:0000313" key="2">
    <source>
        <dbReference type="EMBL" id="KAJ1166389.1"/>
    </source>
</evidence>
<feature type="region of interest" description="Disordered" evidence="1">
    <location>
        <begin position="127"/>
        <end position="182"/>
    </location>
</feature>
<evidence type="ECO:0000313" key="3">
    <source>
        <dbReference type="Proteomes" id="UP001066276"/>
    </source>
</evidence>
<dbReference type="AlphaFoldDB" id="A0AAV7SQX6"/>
<keyword evidence="3" id="KW-1185">Reference proteome</keyword>
<name>A0AAV7SQX6_PLEWA</name>
<accession>A0AAV7SQX6</accession>
<proteinExistence type="predicted"/>
<dbReference type="EMBL" id="JANPWB010000008">
    <property type="protein sequence ID" value="KAJ1166389.1"/>
    <property type="molecule type" value="Genomic_DNA"/>
</dbReference>